<reference evidence="1" key="1">
    <citation type="submission" date="1996-09" db="EMBL/GenBank/DDBJ databases">
        <authorList>
            <person name="Poloumienko A."/>
            <person name="Krell P.J."/>
        </authorList>
    </citation>
    <scope>NUCLEOTIDE SEQUENCE</scope>
    <source>
        <strain evidence="1">Ireland</strain>
    </source>
</reference>
<dbReference type="EMBL" id="U70991">
    <property type="protein sequence ID" value="AAR00573.1"/>
    <property type="molecule type" value="Genomic_DNA"/>
</dbReference>
<accession>Q6LCD2</accession>
<protein>
    <submittedName>
        <fullName evidence="1">Uncharacterized protein</fullName>
    </submittedName>
</protein>
<evidence type="ECO:0000313" key="1">
    <source>
        <dbReference type="EMBL" id="AAR00573.1"/>
    </source>
</evidence>
<proteinExistence type="predicted"/>
<sequence length="114" mass="12846">MFKIARKVELHVDRVLGRDPLVNDLVHAVHFIVADKPACVLQQRLALVHRRRRERKIVPDGTVERVPAVPVFPPRNALGVEHFVQVEQPVVGHADHAALNPQRFQTNSAFGCAR</sequence>
<organism evidence="1">
    <name type="scientific">Choristoneura fumiferana nuclear polyhedrosis virus</name>
    <name type="common">CfMNPV</name>
    <dbReference type="NCBI Taxonomy" id="208973"/>
    <lineage>
        <taxon>Viruses</taxon>
        <taxon>Viruses incertae sedis</taxon>
        <taxon>Naldaviricetes</taxon>
        <taxon>Lefavirales</taxon>
        <taxon>Baculoviridae</taxon>
        <taxon>Alphabaculovirus</taxon>
        <taxon>Alphabaculovirus chofumiferanae</taxon>
    </lineage>
</organism>
<organismHost>
    <name type="scientific">Choristoneura fumiferana</name>
    <name type="common">Spruce budworm moth</name>
    <name type="synonym">Archips fumiferana</name>
    <dbReference type="NCBI Taxonomy" id="7141"/>
</organismHost>
<name>Q6LCD2_NPVCF</name>